<evidence type="ECO:0000256" key="1">
    <source>
        <dbReference type="SAM" id="Phobius"/>
    </source>
</evidence>
<keyword evidence="1" id="KW-0472">Membrane</keyword>
<sequence>MLSMNQKGWHTTEAEIVNCSLSWLHSDYGNSNEGIAARSIYTADFLYEVDGKTYRHSMRISNPERVGDKFELAYDPANPDRNDAPDQSINFRDGRSILRHLVLWGCGIAVALLLLHYFPEIR</sequence>
<protein>
    <recommendedName>
        <fullName evidence="2">DUF3592 domain-containing protein</fullName>
    </recommendedName>
</protein>
<keyword evidence="4" id="KW-1185">Reference proteome</keyword>
<dbReference type="KEGG" id="trs:Terro_0723"/>
<keyword evidence="1" id="KW-1133">Transmembrane helix</keyword>
<dbReference type="Pfam" id="PF12158">
    <property type="entry name" value="DUF3592"/>
    <property type="match status" value="1"/>
</dbReference>
<dbReference type="HOGENOM" id="CLU_2025621_0_0_0"/>
<evidence type="ECO:0000313" key="3">
    <source>
        <dbReference type="EMBL" id="AFL87058.1"/>
    </source>
</evidence>
<dbReference type="EMBL" id="CP003379">
    <property type="protein sequence ID" value="AFL87058.1"/>
    <property type="molecule type" value="Genomic_DNA"/>
</dbReference>
<keyword evidence="1" id="KW-0812">Transmembrane</keyword>
<dbReference type="AlphaFoldDB" id="I3ZCU0"/>
<proteinExistence type="predicted"/>
<gene>
    <name evidence="3" type="ordered locus">Terro_0723</name>
</gene>
<feature type="domain" description="DUF3592" evidence="2">
    <location>
        <begin position="12"/>
        <end position="81"/>
    </location>
</feature>
<evidence type="ECO:0000313" key="4">
    <source>
        <dbReference type="Proteomes" id="UP000006056"/>
    </source>
</evidence>
<accession>I3ZCU0</accession>
<dbReference type="Proteomes" id="UP000006056">
    <property type="component" value="Chromosome"/>
</dbReference>
<name>I3ZCU0_TERRK</name>
<dbReference type="InterPro" id="IPR021994">
    <property type="entry name" value="DUF3592"/>
</dbReference>
<reference evidence="3 4" key="1">
    <citation type="submission" date="2012-06" db="EMBL/GenBank/DDBJ databases">
        <title>Complete genome of Terriglobus roseus DSM 18391.</title>
        <authorList>
            <consortium name="US DOE Joint Genome Institute (JGI-PGF)"/>
            <person name="Lucas S."/>
            <person name="Copeland A."/>
            <person name="Lapidus A."/>
            <person name="Glavina del Rio T."/>
            <person name="Dalin E."/>
            <person name="Tice H."/>
            <person name="Bruce D."/>
            <person name="Goodwin L."/>
            <person name="Pitluck S."/>
            <person name="Peters L."/>
            <person name="Mikhailova N."/>
            <person name="Munk A.C.C."/>
            <person name="Kyrpides N."/>
            <person name="Mavromatis K."/>
            <person name="Ivanova N."/>
            <person name="Brettin T."/>
            <person name="Detter J.C."/>
            <person name="Han C."/>
            <person name="Larimer F."/>
            <person name="Land M."/>
            <person name="Hauser L."/>
            <person name="Markowitz V."/>
            <person name="Cheng J.-F."/>
            <person name="Hugenholtz P."/>
            <person name="Woyke T."/>
            <person name="Wu D."/>
            <person name="Brambilla E."/>
            <person name="Klenk H.-P."/>
            <person name="Eisen J.A."/>
        </authorList>
    </citation>
    <scope>NUCLEOTIDE SEQUENCE [LARGE SCALE GENOMIC DNA]</scope>
    <source>
        <strain evidence="4">DSM 18391 / NRRL B-41598 / KBS 63</strain>
    </source>
</reference>
<feature type="transmembrane region" description="Helical" evidence="1">
    <location>
        <begin position="101"/>
        <end position="118"/>
    </location>
</feature>
<evidence type="ECO:0000259" key="2">
    <source>
        <dbReference type="Pfam" id="PF12158"/>
    </source>
</evidence>
<organism evidence="3 4">
    <name type="scientific">Terriglobus roseus (strain DSM 18391 / NRRL B-41598 / KBS 63)</name>
    <dbReference type="NCBI Taxonomy" id="926566"/>
    <lineage>
        <taxon>Bacteria</taxon>
        <taxon>Pseudomonadati</taxon>
        <taxon>Acidobacteriota</taxon>
        <taxon>Terriglobia</taxon>
        <taxon>Terriglobales</taxon>
        <taxon>Acidobacteriaceae</taxon>
        <taxon>Terriglobus</taxon>
    </lineage>
</organism>